<protein>
    <submittedName>
        <fullName evidence="4">Fungal Zn(2)-Cys(6) binuclear cluster domain containing protein</fullName>
    </submittedName>
</protein>
<gene>
    <name evidence="4" type="ORF">ACA1_074100</name>
</gene>
<dbReference type="Gene3D" id="4.10.240.10">
    <property type="entry name" value="Zn(2)-C6 fungal-type DNA-binding domain"/>
    <property type="match status" value="1"/>
</dbReference>
<accession>L8HLU8</accession>
<feature type="region of interest" description="Disordered" evidence="1">
    <location>
        <begin position="61"/>
        <end position="123"/>
    </location>
</feature>
<sequence>MSGAATEVGTHAAGVESIMSLELGGFSPPALACFACREAHTACSKERPCKRCASLGKACYDPEKKKRGRPKKIEQQLRQQHQHQHHQHQQREHHGAQPLPPHKKARTSGGTELLPPLLPTQSGSDGFLVGVATTTSTSTSPTPLLPHFFGNGSGWQSAAAAGPDVEARPRHATTAPPADGRHAGDHQGVAEAPADTTRTGRHHRPTTARRDTAAANSSGVGVGGGRVEGLSGSLLCLLVDHMKDLKREVRETKRRQDGIEDLLRDLSSKVAAIPSLVAAAVASQSATTSSSSSSSSSSSPLEDYDAALLSPSVPVLDCTAAVRRALQLSDGTAGGYAAPSFTLLPGLAVVPPRQQIAALFPFLDEYNLGTCDRPFVCDNPEKPVVVLRCISQTSPGEEGTAPIIIYINDPFCSLMGFTRNELVGSPITKLAMPDFAFKDEVAKRFLSPPGTLIGDVFSVSMLVMKRNGMPARAHNRLQYFYNGMRRQRWLFSVTDGLDESNVPFAPSNLMTPAISYRSELQWEQQAQVLEQESMAAFRHGLPARSAPTGPNFCGQQQPTTDADRWGGDFGGNGAYDAAQHGAPYFAYGPTETPTTTTPSSGDGPSPGAQAQQEPFEEEEDSIGDLLASMGGPSPSPLGFPASPYSTFSSFY</sequence>
<dbReference type="RefSeq" id="XP_004358056.1">
    <property type="nucleotide sequence ID" value="XM_004357999.1"/>
</dbReference>
<evidence type="ECO:0000256" key="1">
    <source>
        <dbReference type="SAM" id="MobiDB-lite"/>
    </source>
</evidence>
<dbReference type="SMART" id="SM00066">
    <property type="entry name" value="GAL4"/>
    <property type="match status" value="1"/>
</dbReference>
<dbReference type="CDD" id="cd00067">
    <property type="entry name" value="GAL4"/>
    <property type="match status" value="1"/>
</dbReference>
<feature type="compositionally biased region" description="Low complexity" evidence="1">
    <location>
        <begin position="588"/>
        <end position="613"/>
    </location>
</feature>
<dbReference type="CDD" id="cd00130">
    <property type="entry name" value="PAS"/>
    <property type="match status" value="1"/>
</dbReference>
<evidence type="ECO:0000313" key="4">
    <source>
        <dbReference type="EMBL" id="ELR25623.1"/>
    </source>
</evidence>
<dbReference type="GO" id="GO:0000981">
    <property type="term" value="F:DNA-binding transcription factor activity, RNA polymerase II-specific"/>
    <property type="evidence" value="ECO:0007669"/>
    <property type="project" value="InterPro"/>
</dbReference>
<dbReference type="EMBL" id="KB007798">
    <property type="protein sequence ID" value="ELR25623.1"/>
    <property type="molecule type" value="Genomic_DNA"/>
</dbReference>
<feature type="domain" description="Zn(2)-C6 fungal-type" evidence="2">
    <location>
        <begin position="32"/>
        <end position="59"/>
    </location>
</feature>
<dbReference type="GeneID" id="14926688"/>
<dbReference type="InterPro" id="IPR001138">
    <property type="entry name" value="Zn2Cys6_DnaBD"/>
</dbReference>
<keyword evidence="5" id="KW-1185">Reference proteome</keyword>
<dbReference type="AlphaFoldDB" id="L8HLU8"/>
<dbReference type="KEGG" id="acan:ACA1_074100"/>
<reference evidence="4 5" key="1">
    <citation type="journal article" date="2013" name="Genome Biol.">
        <title>Genome of Acanthamoeba castellanii highlights extensive lateral gene transfer and early evolution of tyrosine kinase signaling.</title>
        <authorList>
            <person name="Clarke M."/>
            <person name="Lohan A.J."/>
            <person name="Liu B."/>
            <person name="Lagkouvardos I."/>
            <person name="Roy S."/>
            <person name="Zafar N."/>
            <person name="Bertelli C."/>
            <person name="Schilde C."/>
            <person name="Kianianmomeni A."/>
            <person name="Burglin T.R."/>
            <person name="Frech C."/>
            <person name="Turcotte B."/>
            <person name="Kopec K.O."/>
            <person name="Synnott J.M."/>
            <person name="Choo C."/>
            <person name="Paponov I."/>
            <person name="Finkler A."/>
            <person name="Soon Heng Tan C."/>
            <person name="Hutchins A.P."/>
            <person name="Weinmeier T."/>
            <person name="Rattei T."/>
            <person name="Chu J.S."/>
            <person name="Gimenez G."/>
            <person name="Irimia M."/>
            <person name="Rigden D.J."/>
            <person name="Fitzpatrick D.A."/>
            <person name="Lorenzo-Morales J."/>
            <person name="Bateman A."/>
            <person name="Chiu C.H."/>
            <person name="Tang P."/>
            <person name="Hegemann P."/>
            <person name="Fromm H."/>
            <person name="Raoult D."/>
            <person name="Greub G."/>
            <person name="Miranda-Saavedra D."/>
            <person name="Chen N."/>
            <person name="Nash P."/>
            <person name="Ginger M.L."/>
            <person name="Horn M."/>
            <person name="Schaap P."/>
            <person name="Caler L."/>
            <person name="Loftus B."/>
        </authorList>
    </citation>
    <scope>NUCLEOTIDE SEQUENCE [LARGE SCALE GENOMIC DNA]</scope>
    <source>
        <strain evidence="4 5">Neff</strain>
    </source>
</reference>
<feature type="region of interest" description="Disordered" evidence="1">
    <location>
        <begin position="155"/>
        <end position="222"/>
    </location>
</feature>
<evidence type="ECO:0000259" key="3">
    <source>
        <dbReference type="PROSITE" id="PS50112"/>
    </source>
</evidence>
<dbReference type="InterPro" id="IPR000014">
    <property type="entry name" value="PAS"/>
</dbReference>
<dbReference type="Pfam" id="PF00172">
    <property type="entry name" value="Zn_clus"/>
    <property type="match status" value="1"/>
</dbReference>
<evidence type="ECO:0000313" key="5">
    <source>
        <dbReference type="Proteomes" id="UP000011083"/>
    </source>
</evidence>
<dbReference type="PROSITE" id="PS50048">
    <property type="entry name" value="ZN2_CY6_FUNGAL_2"/>
    <property type="match status" value="1"/>
</dbReference>
<organism evidence="4 5">
    <name type="scientific">Acanthamoeba castellanii (strain ATCC 30010 / Neff)</name>
    <dbReference type="NCBI Taxonomy" id="1257118"/>
    <lineage>
        <taxon>Eukaryota</taxon>
        <taxon>Amoebozoa</taxon>
        <taxon>Discosea</taxon>
        <taxon>Longamoebia</taxon>
        <taxon>Centramoebida</taxon>
        <taxon>Acanthamoebidae</taxon>
        <taxon>Acanthamoeba</taxon>
    </lineage>
</organism>
<proteinExistence type="predicted"/>
<evidence type="ECO:0000259" key="2">
    <source>
        <dbReference type="PROSITE" id="PS50048"/>
    </source>
</evidence>
<dbReference type="PROSITE" id="PS50112">
    <property type="entry name" value="PAS"/>
    <property type="match status" value="1"/>
</dbReference>
<dbReference type="PROSITE" id="PS00463">
    <property type="entry name" value="ZN2_CY6_FUNGAL_1"/>
    <property type="match status" value="1"/>
</dbReference>
<dbReference type="VEuPathDB" id="AmoebaDB:ACA1_074100"/>
<name>L8HLU8_ACACF</name>
<dbReference type="Proteomes" id="UP000011083">
    <property type="component" value="Unassembled WGS sequence"/>
</dbReference>
<dbReference type="SUPFAM" id="SSF57701">
    <property type="entry name" value="Zn2/Cys6 DNA-binding domain"/>
    <property type="match status" value="1"/>
</dbReference>
<dbReference type="InterPro" id="IPR036864">
    <property type="entry name" value="Zn2-C6_fun-type_DNA-bd_sf"/>
</dbReference>
<feature type="region of interest" description="Disordered" evidence="1">
    <location>
        <begin position="543"/>
        <end position="566"/>
    </location>
</feature>
<dbReference type="GO" id="GO:0008270">
    <property type="term" value="F:zinc ion binding"/>
    <property type="evidence" value="ECO:0007669"/>
    <property type="project" value="InterPro"/>
</dbReference>
<feature type="domain" description="PAS" evidence="3">
    <location>
        <begin position="404"/>
        <end position="434"/>
    </location>
</feature>
<feature type="region of interest" description="Disordered" evidence="1">
    <location>
        <begin position="583"/>
        <end position="651"/>
    </location>
</feature>